<dbReference type="PROSITE" id="PS51642">
    <property type="entry name" value="HEMOPEXIN_2"/>
    <property type="match status" value="1"/>
</dbReference>
<dbReference type="Gene3D" id="2.110.10.10">
    <property type="entry name" value="Hemopexin-like domain"/>
    <property type="match status" value="2"/>
</dbReference>
<dbReference type="InterPro" id="IPR036375">
    <property type="entry name" value="Hemopexin-like_dom_sf"/>
</dbReference>
<accession>A0ABT2LXF1</accession>
<evidence type="ECO:0000313" key="2">
    <source>
        <dbReference type="EMBL" id="MCT7378063.1"/>
    </source>
</evidence>
<dbReference type="Gene3D" id="2.60.120.400">
    <property type="entry name" value="Calcium-mediated lectin"/>
    <property type="match status" value="1"/>
</dbReference>
<dbReference type="SUPFAM" id="SSF50923">
    <property type="entry name" value="Hemopexin-like domain"/>
    <property type="match status" value="2"/>
</dbReference>
<dbReference type="Proteomes" id="UP001320831">
    <property type="component" value="Unassembled WGS sequence"/>
</dbReference>
<dbReference type="InterPro" id="IPR010907">
    <property type="entry name" value="Ca-mediated_lectin"/>
</dbReference>
<sequence>MTSKIYFFKKDKYVQIDPDSKKVDSGYPRSIADDWNGLKEIGFDSDLNGAAYINNALYLFKKEKYVEYDLGNDKIKGDALPLSSLFKNLPGKMQSGFDACAYWRPSEFFIFKDNQSASCNTENSPFVFGDAYDFSSLHGNGWVALPSSFKSGVDAGLTKFSGASFDSVDGTVFFKDSQMAVYTAESTCSNAQAIQSVWHGLDGTDFAEGIDAAVQLPTEKKSHGNGPSPALQTGRQCCFDLPPNTTFYVAAMNTEKWVRTVHVTIDGKEAKPVNLPAHDNGLVQVYKSGAGSPPSGKSGVCIGIDDSQSGHMLLGWYPPVVVADGEFVNIGAEKDYRKETGFNDAAVCVFWRKS</sequence>
<feature type="domain" description="Calcium-mediated lectin" evidence="1">
    <location>
        <begin position="239"/>
        <end position="351"/>
    </location>
</feature>
<dbReference type="RefSeq" id="WP_260906857.1">
    <property type="nucleotide sequence ID" value="NZ_JAOCZP010000011.1"/>
</dbReference>
<dbReference type="Pfam" id="PF00045">
    <property type="entry name" value="Hemopexin"/>
    <property type="match status" value="1"/>
</dbReference>
<keyword evidence="3" id="KW-1185">Reference proteome</keyword>
<dbReference type="Pfam" id="PF07472">
    <property type="entry name" value="PA-IIL"/>
    <property type="match status" value="1"/>
</dbReference>
<evidence type="ECO:0000313" key="3">
    <source>
        <dbReference type="Proteomes" id="UP001320831"/>
    </source>
</evidence>
<protein>
    <submittedName>
        <fullName evidence="2">Hemopexin repeat-containing protein</fullName>
    </submittedName>
</protein>
<dbReference type="EMBL" id="JAOCZP010000011">
    <property type="protein sequence ID" value="MCT7378063.1"/>
    <property type="molecule type" value="Genomic_DNA"/>
</dbReference>
<name>A0ABT2LXF1_9HYPH</name>
<proteinExistence type="predicted"/>
<evidence type="ECO:0000259" key="1">
    <source>
        <dbReference type="Pfam" id="PF07472"/>
    </source>
</evidence>
<dbReference type="InterPro" id="IPR036684">
    <property type="entry name" value="Ca_lectin_sf"/>
</dbReference>
<organism evidence="2 3">
    <name type="scientific">Chelativorans salis</name>
    <dbReference type="NCBI Taxonomy" id="2978478"/>
    <lineage>
        <taxon>Bacteria</taxon>
        <taxon>Pseudomonadati</taxon>
        <taxon>Pseudomonadota</taxon>
        <taxon>Alphaproteobacteria</taxon>
        <taxon>Hyphomicrobiales</taxon>
        <taxon>Phyllobacteriaceae</taxon>
        <taxon>Chelativorans</taxon>
    </lineage>
</organism>
<dbReference type="SMART" id="SM00120">
    <property type="entry name" value="HX"/>
    <property type="match status" value="2"/>
</dbReference>
<reference evidence="2 3" key="1">
    <citation type="submission" date="2022-09" db="EMBL/GenBank/DDBJ databases">
        <title>Chelativorans salina sp. nov., a novel slightly halophilic bacterium isolated from a saline lake sediment enrichment.</title>
        <authorList>
            <person name="Gao L."/>
            <person name="Fang B.-Z."/>
            <person name="Li W.-J."/>
        </authorList>
    </citation>
    <scope>NUCLEOTIDE SEQUENCE [LARGE SCALE GENOMIC DNA]</scope>
    <source>
        <strain evidence="2 3">EGI FJ00035</strain>
    </source>
</reference>
<comment type="caution">
    <text evidence="2">The sequence shown here is derived from an EMBL/GenBank/DDBJ whole genome shotgun (WGS) entry which is preliminary data.</text>
</comment>
<gene>
    <name evidence="2" type="ORF">N5A92_23880</name>
</gene>
<dbReference type="InterPro" id="IPR018487">
    <property type="entry name" value="Hemopexin-like_repeat"/>
</dbReference>
<dbReference type="SUPFAM" id="SSF82026">
    <property type="entry name" value="Calcium-mediated lectin"/>
    <property type="match status" value="1"/>
</dbReference>